<feature type="compositionally biased region" description="Acidic residues" evidence="1">
    <location>
        <begin position="329"/>
        <end position="355"/>
    </location>
</feature>
<keyword evidence="3" id="KW-1185">Reference proteome</keyword>
<dbReference type="Proteomes" id="UP000077248">
    <property type="component" value="Unassembled WGS sequence"/>
</dbReference>
<evidence type="ECO:0000313" key="3">
    <source>
        <dbReference type="Proteomes" id="UP000077248"/>
    </source>
</evidence>
<evidence type="ECO:0000256" key="1">
    <source>
        <dbReference type="SAM" id="MobiDB-lite"/>
    </source>
</evidence>
<proteinExistence type="predicted"/>
<name>A0A177DKT5_ALTAL</name>
<dbReference type="RefSeq" id="XP_018384880.1">
    <property type="nucleotide sequence ID" value="XM_018530398.1"/>
</dbReference>
<evidence type="ECO:0000313" key="2">
    <source>
        <dbReference type="EMBL" id="OAG19459.1"/>
    </source>
</evidence>
<accession>A0A177DKT5</accession>
<dbReference type="OMA" id="WAENIRW"/>
<dbReference type="VEuPathDB" id="FungiDB:CC77DRAFT_166687"/>
<sequence>MASIAKNNAFGMNCPSWNLPFPDGNLTAAEILAYLPHWLKSIDVVDRFVVHGAKAGHLAAMINEFRVQPLGQEFKPNSAMVMIKYAMRRAGYLDWTFGSHLEYEREIPRLEDDLSVTNFRTPNRTHPKIVTTATPKKVKVNEDCEPLDFKVLALHVKEHPSGDDALDLTRCVKYAIEHAEEKWLFPTDFQRLIAHLGGPVTVTLAHHDRQVFARHDNYVFSPVKSTPSKGQTPNSKIRTPRSINRMFIRDIDSVAISMSATPNKRAVDGLGKVLDGNKRRSSRLVGRQINFTQEPEIDVADKDYSDSPYNTPPKKRKPSRLPLTPNSSTDDDEFVQGESEPDEDIPEDNVSDVEEAASPVRTSRGRLAARKARSNIKAAFVPERRPLKLKVPGIGPSPQKAQRQRGVPSFMTSHYAPEVMDAAREYLNREPIYLTPPVLSEGRLRIDDYSIYLYSSPPHTSMEAMYASAYDHARFNGPRRHAPFRELHLLSQPYPNDTSDWAENIRWAKQQFAMFGSIWTEYDYSLECITAHRHEIGWVSEEVIRDGM</sequence>
<dbReference type="AlphaFoldDB" id="A0A177DKT5"/>
<dbReference type="EMBL" id="KV441481">
    <property type="protein sequence ID" value="OAG19459.1"/>
    <property type="molecule type" value="Genomic_DNA"/>
</dbReference>
<protein>
    <submittedName>
        <fullName evidence="2">Uncharacterized protein</fullName>
    </submittedName>
</protein>
<gene>
    <name evidence="2" type="ORF">CC77DRAFT_166687</name>
</gene>
<dbReference type="GeneID" id="29115992"/>
<organism evidence="2 3">
    <name type="scientific">Alternaria alternata</name>
    <name type="common">Alternaria rot fungus</name>
    <name type="synonym">Torula alternata</name>
    <dbReference type="NCBI Taxonomy" id="5599"/>
    <lineage>
        <taxon>Eukaryota</taxon>
        <taxon>Fungi</taxon>
        <taxon>Dikarya</taxon>
        <taxon>Ascomycota</taxon>
        <taxon>Pezizomycotina</taxon>
        <taxon>Dothideomycetes</taxon>
        <taxon>Pleosporomycetidae</taxon>
        <taxon>Pleosporales</taxon>
        <taxon>Pleosporineae</taxon>
        <taxon>Pleosporaceae</taxon>
        <taxon>Alternaria</taxon>
        <taxon>Alternaria sect. Alternaria</taxon>
        <taxon>Alternaria alternata complex</taxon>
    </lineage>
</organism>
<feature type="region of interest" description="Disordered" evidence="1">
    <location>
        <begin position="296"/>
        <end position="371"/>
    </location>
</feature>
<dbReference type="KEGG" id="aalt:CC77DRAFT_166687"/>
<reference evidence="2 3" key="1">
    <citation type="submission" date="2016-05" db="EMBL/GenBank/DDBJ databases">
        <title>Comparative analysis of secretome profiles of manganese(II)-oxidizing ascomycete fungi.</title>
        <authorList>
            <consortium name="DOE Joint Genome Institute"/>
            <person name="Zeiner C.A."/>
            <person name="Purvine S.O."/>
            <person name="Zink E.M."/>
            <person name="Wu S."/>
            <person name="Pasa-Tolic L."/>
            <person name="Chaput D.L."/>
            <person name="Haridas S."/>
            <person name="Grigoriev I.V."/>
            <person name="Santelli C.M."/>
            <person name="Hansel C.M."/>
        </authorList>
    </citation>
    <scope>NUCLEOTIDE SEQUENCE [LARGE SCALE GENOMIC DNA]</scope>
    <source>
        <strain evidence="2 3">SRC1lrK2f</strain>
    </source>
</reference>